<keyword evidence="1" id="KW-0560">Oxidoreductase</keyword>
<dbReference type="EMBL" id="JBHSIV010000057">
    <property type="protein sequence ID" value="MFC5066103.1"/>
    <property type="molecule type" value="Genomic_DNA"/>
</dbReference>
<accession>A0ABV9YWC4</accession>
<evidence type="ECO:0000313" key="3">
    <source>
        <dbReference type="Proteomes" id="UP001595947"/>
    </source>
</evidence>
<evidence type="ECO:0000313" key="2">
    <source>
        <dbReference type="EMBL" id="MFC5066103.1"/>
    </source>
</evidence>
<evidence type="ECO:0000256" key="1">
    <source>
        <dbReference type="ARBA" id="ARBA00023002"/>
    </source>
</evidence>
<dbReference type="Gene3D" id="3.20.20.220">
    <property type="match status" value="1"/>
</dbReference>
<name>A0ABV9YWC4_9PSEU</name>
<gene>
    <name evidence="2" type="ORF">ACFPBZ_28115</name>
</gene>
<dbReference type="InterPro" id="IPR029041">
    <property type="entry name" value="FAD-linked_oxidoreductase-like"/>
</dbReference>
<proteinExistence type="predicted"/>
<sequence>MSGFGVVAEIDVPHRPDLDPVRRQVAALAPLTDHVLAPDNPTGRAAVSGVAVTAVAREAGARVTAVLNARDRNRLGLRRDLLGLLALGVREVLLLRGDPPDDAAEDGPLGVRAMLDEARALADEHDVDLRIGLVAPLGKPLARWKRSADTLWLPPSFSVGAVERWREEAGVDVPVRAGVMVATGPRMADGVARAIPELELPEGLLDALHDDADAGVDAACEHVLALRAAGVVDGVHLVAVSRAGEVARRLAPLLA</sequence>
<dbReference type="SUPFAM" id="SSF51730">
    <property type="entry name" value="FAD-linked oxidoreductase"/>
    <property type="match status" value="1"/>
</dbReference>
<comment type="caution">
    <text evidence="2">The sequence shown here is derived from an EMBL/GenBank/DDBJ whole genome shotgun (WGS) entry which is preliminary data.</text>
</comment>
<dbReference type="PANTHER" id="PTHR38755">
    <property type="entry name" value="5,10-METHYLENETETRAHYDROFOLATE REDUCTASE"/>
    <property type="match status" value="1"/>
</dbReference>
<dbReference type="Proteomes" id="UP001595947">
    <property type="component" value="Unassembled WGS sequence"/>
</dbReference>
<keyword evidence="3" id="KW-1185">Reference proteome</keyword>
<dbReference type="RefSeq" id="WP_378039418.1">
    <property type="nucleotide sequence ID" value="NZ_JBHSIV010000057.1"/>
</dbReference>
<reference evidence="3" key="1">
    <citation type="journal article" date="2019" name="Int. J. Syst. Evol. Microbiol.">
        <title>The Global Catalogue of Microorganisms (GCM) 10K type strain sequencing project: providing services to taxonomists for standard genome sequencing and annotation.</title>
        <authorList>
            <consortium name="The Broad Institute Genomics Platform"/>
            <consortium name="The Broad Institute Genome Sequencing Center for Infectious Disease"/>
            <person name="Wu L."/>
            <person name="Ma J."/>
        </authorList>
    </citation>
    <scope>NUCLEOTIDE SEQUENCE [LARGE SCALE GENOMIC DNA]</scope>
    <source>
        <strain evidence="3">CGMCC 4.7093</strain>
    </source>
</reference>
<protein>
    <recommendedName>
        <fullName evidence="4">Methylenetetrahydrofolate reductase</fullName>
    </recommendedName>
</protein>
<organism evidence="2 3">
    <name type="scientific">Actinomycetospora atypica</name>
    <dbReference type="NCBI Taxonomy" id="1290095"/>
    <lineage>
        <taxon>Bacteria</taxon>
        <taxon>Bacillati</taxon>
        <taxon>Actinomycetota</taxon>
        <taxon>Actinomycetes</taxon>
        <taxon>Pseudonocardiales</taxon>
        <taxon>Pseudonocardiaceae</taxon>
        <taxon>Actinomycetospora</taxon>
    </lineage>
</organism>
<dbReference type="PANTHER" id="PTHR38755:SF1">
    <property type="entry name" value="METHYLENE-TETRAHYDROFOLATE REDUCTASE C-TERMINAL DOMAIN-CONTAINING PROTEIN"/>
    <property type="match status" value="1"/>
</dbReference>
<evidence type="ECO:0008006" key="4">
    <source>
        <dbReference type="Google" id="ProtNLM"/>
    </source>
</evidence>